<dbReference type="SUPFAM" id="SSF53155">
    <property type="entry name" value="Methylated DNA-protein cysteine methyltransferase domain"/>
    <property type="match status" value="1"/>
</dbReference>
<dbReference type="eggNOG" id="COG0350">
    <property type="taxonomic scope" value="Bacteria"/>
</dbReference>
<organism evidence="11 12">
    <name type="scientific">Ureibacillus massiliensis 4400831 = CIP 108448 = CCUG 49529</name>
    <dbReference type="NCBI Taxonomy" id="1211035"/>
    <lineage>
        <taxon>Bacteria</taxon>
        <taxon>Bacillati</taxon>
        <taxon>Bacillota</taxon>
        <taxon>Bacilli</taxon>
        <taxon>Bacillales</taxon>
        <taxon>Caryophanaceae</taxon>
        <taxon>Ureibacillus</taxon>
    </lineage>
</organism>
<dbReference type="PROSITE" id="PS00374">
    <property type="entry name" value="MGMT"/>
    <property type="match status" value="1"/>
</dbReference>
<evidence type="ECO:0000256" key="8">
    <source>
        <dbReference type="ARBA" id="ARBA00049348"/>
    </source>
</evidence>
<dbReference type="Proteomes" id="UP000030595">
    <property type="component" value="Unassembled WGS sequence"/>
</dbReference>
<dbReference type="GO" id="GO:0006281">
    <property type="term" value="P:DNA repair"/>
    <property type="evidence" value="ECO:0007669"/>
    <property type="project" value="UniProtKB-KW"/>
</dbReference>
<dbReference type="InterPro" id="IPR036388">
    <property type="entry name" value="WH-like_DNA-bd_sf"/>
</dbReference>
<protein>
    <recommendedName>
        <fullName evidence="3">methylated-DNA--[protein]-cysteine S-methyltransferase</fullName>
        <ecNumber evidence="3">2.1.1.63</ecNumber>
    </recommendedName>
</protein>
<comment type="similarity">
    <text evidence="2">Belongs to the MGMT family.</text>
</comment>
<evidence type="ECO:0000256" key="7">
    <source>
        <dbReference type="ARBA" id="ARBA00023204"/>
    </source>
</evidence>
<dbReference type="AlphaFoldDB" id="A0A0A3ISZ7"/>
<evidence type="ECO:0000256" key="1">
    <source>
        <dbReference type="ARBA" id="ARBA00001286"/>
    </source>
</evidence>
<dbReference type="InterPro" id="IPR014048">
    <property type="entry name" value="MethylDNA_cys_MeTrfase_DNA-bd"/>
</dbReference>
<dbReference type="GO" id="GO:0032259">
    <property type="term" value="P:methylation"/>
    <property type="evidence" value="ECO:0007669"/>
    <property type="project" value="UniProtKB-KW"/>
</dbReference>
<evidence type="ECO:0000313" key="12">
    <source>
        <dbReference type="Proteomes" id="UP000030595"/>
    </source>
</evidence>
<evidence type="ECO:0000256" key="4">
    <source>
        <dbReference type="ARBA" id="ARBA00022603"/>
    </source>
</evidence>
<name>A0A0A3ISZ7_9BACL</name>
<dbReference type="Gene3D" id="3.30.160.70">
    <property type="entry name" value="Methylated DNA-protein cysteine methyltransferase domain"/>
    <property type="match status" value="1"/>
</dbReference>
<dbReference type="FunFam" id="1.10.10.10:FF:000214">
    <property type="entry name" value="Methylated-DNA--protein-cysteine methyltransferase"/>
    <property type="match status" value="1"/>
</dbReference>
<dbReference type="Gene3D" id="1.10.10.10">
    <property type="entry name" value="Winged helix-like DNA-binding domain superfamily/Winged helix DNA-binding domain"/>
    <property type="match status" value="1"/>
</dbReference>
<dbReference type="EC" id="2.1.1.63" evidence="3"/>
<feature type="domain" description="Methylguanine DNA methyltransferase ribonuclease-like" evidence="10">
    <location>
        <begin position="7"/>
        <end position="85"/>
    </location>
</feature>
<evidence type="ECO:0000313" key="11">
    <source>
        <dbReference type="EMBL" id="KGR87806.1"/>
    </source>
</evidence>
<dbReference type="PANTHER" id="PTHR10815:SF12">
    <property type="entry name" value="METHYLATED-DNA--PROTEIN-CYSTEINE METHYLTRANSFERASE, INDUCIBLE"/>
    <property type="match status" value="1"/>
</dbReference>
<keyword evidence="12" id="KW-1185">Reference proteome</keyword>
<dbReference type="GO" id="GO:0003908">
    <property type="term" value="F:methylated-DNA-[protein]-cysteine S-methyltransferase activity"/>
    <property type="evidence" value="ECO:0007669"/>
    <property type="project" value="UniProtKB-EC"/>
</dbReference>
<evidence type="ECO:0000256" key="3">
    <source>
        <dbReference type="ARBA" id="ARBA00011918"/>
    </source>
</evidence>
<gene>
    <name evidence="11" type="ORF">CD30_18650</name>
</gene>
<dbReference type="EMBL" id="JPVQ01000067">
    <property type="protein sequence ID" value="KGR87806.1"/>
    <property type="molecule type" value="Genomic_DNA"/>
</dbReference>
<keyword evidence="6" id="KW-0227">DNA damage</keyword>
<keyword evidence="5 11" id="KW-0808">Transferase</keyword>
<dbReference type="InterPro" id="IPR001497">
    <property type="entry name" value="MethylDNA_cys_MeTrfase_AS"/>
</dbReference>
<reference evidence="11 12" key="1">
    <citation type="submission" date="2014-02" db="EMBL/GenBank/DDBJ databases">
        <title>Draft genome sequence of Lysinibacillus massiliensis CCUG 49529.</title>
        <authorList>
            <person name="Zhang F."/>
            <person name="Wang G."/>
            <person name="Zhang L."/>
        </authorList>
    </citation>
    <scope>NUCLEOTIDE SEQUENCE [LARGE SCALE GENOMIC DNA]</scope>
    <source>
        <strain evidence="11 12">CCUG 49529</strain>
    </source>
</reference>
<keyword evidence="4 11" id="KW-0489">Methyltransferase</keyword>
<dbReference type="Pfam" id="PF01035">
    <property type="entry name" value="DNA_binding_1"/>
    <property type="match status" value="1"/>
</dbReference>
<evidence type="ECO:0000256" key="2">
    <source>
        <dbReference type="ARBA" id="ARBA00008711"/>
    </source>
</evidence>
<comment type="catalytic activity">
    <reaction evidence="8">
        <text>a 6-O-methyl-2'-deoxyguanosine in DNA + L-cysteinyl-[protein] = S-methyl-L-cysteinyl-[protein] + a 2'-deoxyguanosine in DNA</text>
        <dbReference type="Rhea" id="RHEA:24000"/>
        <dbReference type="Rhea" id="RHEA-COMP:10131"/>
        <dbReference type="Rhea" id="RHEA-COMP:10132"/>
        <dbReference type="Rhea" id="RHEA-COMP:11367"/>
        <dbReference type="Rhea" id="RHEA-COMP:11368"/>
        <dbReference type="ChEBI" id="CHEBI:29950"/>
        <dbReference type="ChEBI" id="CHEBI:82612"/>
        <dbReference type="ChEBI" id="CHEBI:85445"/>
        <dbReference type="ChEBI" id="CHEBI:85448"/>
        <dbReference type="EC" id="2.1.1.63"/>
    </reaction>
</comment>
<dbReference type="InterPro" id="IPR036631">
    <property type="entry name" value="MGMT_N_sf"/>
</dbReference>
<dbReference type="PANTHER" id="PTHR10815">
    <property type="entry name" value="METHYLATED-DNA--PROTEIN-CYSTEINE METHYLTRANSFERASE"/>
    <property type="match status" value="1"/>
</dbReference>
<dbReference type="SUPFAM" id="SSF46767">
    <property type="entry name" value="Methylated DNA-protein cysteine methyltransferase, C-terminal domain"/>
    <property type="match status" value="1"/>
</dbReference>
<comment type="catalytic activity">
    <reaction evidence="1">
        <text>a 4-O-methyl-thymidine in DNA + L-cysteinyl-[protein] = a thymidine in DNA + S-methyl-L-cysteinyl-[protein]</text>
        <dbReference type="Rhea" id="RHEA:53428"/>
        <dbReference type="Rhea" id="RHEA-COMP:10131"/>
        <dbReference type="Rhea" id="RHEA-COMP:10132"/>
        <dbReference type="Rhea" id="RHEA-COMP:13555"/>
        <dbReference type="Rhea" id="RHEA-COMP:13556"/>
        <dbReference type="ChEBI" id="CHEBI:29950"/>
        <dbReference type="ChEBI" id="CHEBI:82612"/>
        <dbReference type="ChEBI" id="CHEBI:137386"/>
        <dbReference type="ChEBI" id="CHEBI:137387"/>
        <dbReference type="EC" id="2.1.1.63"/>
    </reaction>
</comment>
<dbReference type="CDD" id="cd06445">
    <property type="entry name" value="ATase"/>
    <property type="match status" value="1"/>
</dbReference>
<proteinExistence type="inferred from homology"/>
<accession>A0A0A3ISZ7</accession>
<dbReference type="NCBIfam" id="TIGR00589">
    <property type="entry name" value="ogt"/>
    <property type="match status" value="1"/>
</dbReference>
<dbReference type="InterPro" id="IPR036217">
    <property type="entry name" value="MethylDNA_cys_MeTrfase_DNAb"/>
</dbReference>
<keyword evidence="7" id="KW-0234">DNA repair</keyword>
<evidence type="ECO:0000259" key="10">
    <source>
        <dbReference type="Pfam" id="PF02870"/>
    </source>
</evidence>
<evidence type="ECO:0000259" key="9">
    <source>
        <dbReference type="Pfam" id="PF01035"/>
    </source>
</evidence>
<sequence length="173" mass="19654">MKQSETVYYTLFDYKGWLMYIASTGNGLCYVGSQNDPFEELEKWVNKYIPKARLINNEVKLDLFYQELVEYFDGKRKSFTFKFDLRGTQFQVDVWNKLLSIPFGKTKCYSDVANDIGNPKAVRAVGTAIGANPIAIIVPCHRVLGKNGTLTGYSGGLPVKEKLLQLEEIQYKA</sequence>
<dbReference type="InterPro" id="IPR008332">
    <property type="entry name" value="MethylG_MeTrfase_N"/>
</dbReference>
<feature type="domain" description="Methylated-DNA-[protein]-cysteine S-methyltransferase DNA binding" evidence="9">
    <location>
        <begin position="89"/>
        <end position="168"/>
    </location>
</feature>
<evidence type="ECO:0000256" key="5">
    <source>
        <dbReference type="ARBA" id="ARBA00022679"/>
    </source>
</evidence>
<comment type="caution">
    <text evidence="11">The sequence shown here is derived from an EMBL/GenBank/DDBJ whole genome shotgun (WGS) entry which is preliminary data.</text>
</comment>
<evidence type="ECO:0000256" key="6">
    <source>
        <dbReference type="ARBA" id="ARBA00022763"/>
    </source>
</evidence>
<dbReference type="Pfam" id="PF02870">
    <property type="entry name" value="Methyltransf_1N"/>
    <property type="match status" value="1"/>
</dbReference>